<evidence type="ECO:0000256" key="1">
    <source>
        <dbReference type="ARBA" id="ARBA00023157"/>
    </source>
</evidence>
<accession>A0A223KQU7</accession>
<dbReference type="GO" id="GO:0016209">
    <property type="term" value="F:antioxidant activity"/>
    <property type="evidence" value="ECO:0007669"/>
    <property type="project" value="InterPro"/>
</dbReference>
<dbReference type="STRING" id="1314751.GCA_001591425_02837"/>
<dbReference type="RefSeq" id="WP_066417373.1">
    <property type="nucleotide sequence ID" value="NZ_CP018866.1"/>
</dbReference>
<dbReference type="Gene3D" id="3.40.30.10">
    <property type="entry name" value="Glutaredoxin"/>
    <property type="match status" value="1"/>
</dbReference>
<gene>
    <name evidence="3" type="ORF">BC6307_10770</name>
</gene>
<dbReference type="PANTHER" id="PTHR42852">
    <property type="entry name" value="THIOL:DISULFIDE INTERCHANGE PROTEIN DSBE"/>
    <property type="match status" value="1"/>
</dbReference>
<dbReference type="PROSITE" id="PS00194">
    <property type="entry name" value="THIOREDOXIN_1"/>
    <property type="match status" value="1"/>
</dbReference>
<reference evidence="3 4" key="1">
    <citation type="submission" date="2016-12" db="EMBL/GenBank/DDBJ databases">
        <title>The whole genome sequencing and assembly of Bacillus cohnii DSM 6307T strain.</title>
        <authorList>
            <person name="Lee Y.-J."/>
            <person name="Yi H."/>
            <person name="Bahn Y.-S."/>
            <person name="Kim J.F."/>
            <person name="Lee D.-W."/>
        </authorList>
    </citation>
    <scope>NUCLEOTIDE SEQUENCE [LARGE SCALE GENOMIC DNA]</scope>
    <source>
        <strain evidence="3 4">DSM 6307</strain>
    </source>
</reference>
<dbReference type="PANTHER" id="PTHR42852:SF1">
    <property type="entry name" value="THIOREDOXIN-LIKE PROTEIN YNEN"/>
    <property type="match status" value="1"/>
</dbReference>
<dbReference type="InterPro" id="IPR013766">
    <property type="entry name" value="Thioredoxin_domain"/>
</dbReference>
<proteinExistence type="predicted"/>
<evidence type="ECO:0000313" key="4">
    <source>
        <dbReference type="Proteomes" id="UP000215224"/>
    </source>
</evidence>
<dbReference type="InterPro" id="IPR017937">
    <property type="entry name" value="Thioredoxin_CS"/>
</dbReference>
<evidence type="ECO:0000259" key="2">
    <source>
        <dbReference type="PROSITE" id="PS51352"/>
    </source>
</evidence>
<protein>
    <submittedName>
        <fullName evidence="3">Cytochrome C biogenesis protein</fullName>
    </submittedName>
</protein>
<evidence type="ECO:0000313" key="3">
    <source>
        <dbReference type="EMBL" id="AST91724.1"/>
    </source>
</evidence>
<dbReference type="Pfam" id="PF00578">
    <property type="entry name" value="AhpC-TSA"/>
    <property type="match status" value="1"/>
</dbReference>
<dbReference type="AlphaFoldDB" id="A0A223KQU7"/>
<keyword evidence="4" id="KW-1185">Reference proteome</keyword>
<keyword evidence="1" id="KW-1015">Disulfide bond</keyword>
<dbReference type="InterPro" id="IPR036249">
    <property type="entry name" value="Thioredoxin-like_sf"/>
</dbReference>
<organism evidence="3 4">
    <name type="scientific">Sutcliffiella cohnii</name>
    <dbReference type="NCBI Taxonomy" id="33932"/>
    <lineage>
        <taxon>Bacteria</taxon>
        <taxon>Bacillati</taxon>
        <taxon>Bacillota</taxon>
        <taxon>Bacilli</taxon>
        <taxon>Bacillales</taxon>
        <taxon>Bacillaceae</taxon>
        <taxon>Sutcliffiella</taxon>
    </lineage>
</organism>
<dbReference type="PROSITE" id="PS51352">
    <property type="entry name" value="THIOREDOXIN_2"/>
    <property type="match status" value="1"/>
</dbReference>
<dbReference type="InterPro" id="IPR000866">
    <property type="entry name" value="AhpC/TSA"/>
</dbReference>
<dbReference type="KEGG" id="bcoh:BC6307_10770"/>
<dbReference type="InterPro" id="IPR050553">
    <property type="entry name" value="Thioredoxin_ResA/DsbE_sf"/>
</dbReference>
<dbReference type="GO" id="GO:0016491">
    <property type="term" value="F:oxidoreductase activity"/>
    <property type="evidence" value="ECO:0007669"/>
    <property type="project" value="InterPro"/>
</dbReference>
<dbReference type="Proteomes" id="UP000215224">
    <property type="component" value="Chromosome"/>
</dbReference>
<feature type="domain" description="Thioredoxin" evidence="2">
    <location>
        <begin position="41"/>
        <end position="181"/>
    </location>
</feature>
<dbReference type="SUPFAM" id="SSF52833">
    <property type="entry name" value="Thioredoxin-like"/>
    <property type="match status" value="1"/>
</dbReference>
<sequence>MKKNIIIISILFALISWGVYDFVNTTDEIVTVNAENLKEGLEKGNIAPDFELNTLDGSSFKLSDFRGKKIILNFWASWCPPCQAEMPHMQDFYEDKKNEDIVIIAVNLTKMERNEQSIRAFANNLGITFPIPLDVDGEIGNKYHAFTIPTSYVIDTNGLIQNKIIGPMSYEMMDNYTKKIN</sequence>
<dbReference type="EMBL" id="CP018866">
    <property type="protein sequence ID" value="AST91724.1"/>
    <property type="molecule type" value="Genomic_DNA"/>
</dbReference>
<dbReference type="CDD" id="cd02966">
    <property type="entry name" value="TlpA_like_family"/>
    <property type="match status" value="1"/>
</dbReference>
<name>A0A223KQU7_9BACI</name>